<proteinExistence type="predicted"/>
<evidence type="ECO:0000313" key="2">
    <source>
        <dbReference type="Proteomes" id="UP000308600"/>
    </source>
</evidence>
<name>A0ACD3ATV1_9AGAR</name>
<keyword evidence="2" id="KW-1185">Reference proteome</keyword>
<protein>
    <submittedName>
        <fullName evidence="1">Uncharacterized protein</fullName>
    </submittedName>
</protein>
<gene>
    <name evidence="1" type="ORF">BDN72DRAFT_857915</name>
</gene>
<accession>A0ACD3ATV1</accession>
<organism evidence="1 2">
    <name type="scientific">Pluteus cervinus</name>
    <dbReference type="NCBI Taxonomy" id="181527"/>
    <lineage>
        <taxon>Eukaryota</taxon>
        <taxon>Fungi</taxon>
        <taxon>Dikarya</taxon>
        <taxon>Basidiomycota</taxon>
        <taxon>Agaricomycotina</taxon>
        <taxon>Agaricomycetes</taxon>
        <taxon>Agaricomycetidae</taxon>
        <taxon>Agaricales</taxon>
        <taxon>Pluteineae</taxon>
        <taxon>Pluteaceae</taxon>
        <taxon>Pluteus</taxon>
    </lineage>
</organism>
<sequence length="524" mass="58789">MPLPRENRPLSFTCFTPAFGVYRDAAASHCRVLLVRSTGTRGSFRFSTSTSALSELNDLSFIVKYFLLESKFSVFGSKGRVPPPKWTTVERISLDQEAAAVRLQQQQRLPAMSGDISVPRKPRTRTRFGLEQSALLENLFHYTQYPSLKQVESLRANCGIHSDEKAAITWFQNKRATFQRTLHRQPITSTTRSSLPSLPPARRDRTVHSLDYVAPREDLRFAHLRSARRFPSLDYVATREESRHASLRSRKSPSSDYVAFRTESQRASPNDLQQALYQGYFTPSTNKLWCHIPPPSSSSSQNESSSLARRILAWVSEAEKTTVSQELQVFPHQDGLLCDRETLTIRTSLHMGSNKKRVGRRVPYVLVPPRLPTLDISDVDIPTIPVHKKKRTILDVEPASSHEGRSPTDSAQANRMTTRSVAKRSRLEAPGYVAARNRSTKSSRQLAVTSPATRTTSRTSSRASSRKVTPRTPTASHSSGHTALDQGPSAAEHKLQLQNAKLKGKLEGIELMLSQSARRTSRYD</sequence>
<reference evidence="1 2" key="1">
    <citation type="journal article" date="2019" name="Nat. Ecol. Evol.">
        <title>Megaphylogeny resolves global patterns of mushroom evolution.</title>
        <authorList>
            <person name="Varga T."/>
            <person name="Krizsan K."/>
            <person name="Foldi C."/>
            <person name="Dima B."/>
            <person name="Sanchez-Garcia M."/>
            <person name="Sanchez-Ramirez S."/>
            <person name="Szollosi G.J."/>
            <person name="Szarkandi J.G."/>
            <person name="Papp V."/>
            <person name="Albert L."/>
            <person name="Andreopoulos W."/>
            <person name="Angelini C."/>
            <person name="Antonin V."/>
            <person name="Barry K.W."/>
            <person name="Bougher N.L."/>
            <person name="Buchanan P."/>
            <person name="Buyck B."/>
            <person name="Bense V."/>
            <person name="Catcheside P."/>
            <person name="Chovatia M."/>
            <person name="Cooper J."/>
            <person name="Damon W."/>
            <person name="Desjardin D."/>
            <person name="Finy P."/>
            <person name="Geml J."/>
            <person name="Haridas S."/>
            <person name="Hughes K."/>
            <person name="Justo A."/>
            <person name="Karasinski D."/>
            <person name="Kautmanova I."/>
            <person name="Kiss B."/>
            <person name="Kocsube S."/>
            <person name="Kotiranta H."/>
            <person name="LaButti K.M."/>
            <person name="Lechner B.E."/>
            <person name="Liimatainen K."/>
            <person name="Lipzen A."/>
            <person name="Lukacs Z."/>
            <person name="Mihaltcheva S."/>
            <person name="Morgado L.N."/>
            <person name="Niskanen T."/>
            <person name="Noordeloos M.E."/>
            <person name="Ohm R.A."/>
            <person name="Ortiz-Santana B."/>
            <person name="Ovrebo C."/>
            <person name="Racz N."/>
            <person name="Riley R."/>
            <person name="Savchenko A."/>
            <person name="Shiryaev A."/>
            <person name="Soop K."/>
            <person name="Spirin V."/>
            <person name="Szebenyi C."/>
            <person name="Tomsovsky M."/>
            <person name="Tulloss R.E."/>
            <person name="Uehling J."/>
            <person name="Grigoriev I.V."/>
            <person name="Vagvolgyi C."/>
            <person name="Papp T."/>
            <person name="Martin F.M."/>
            <person name="Miettinen O."/>
            <person name="Hibbett D.S."/>
            <person name="Nagy L.G."/>
        </authorList>
    </citation>
    <scope>NUCLEOTIDE SEQUENCE [LARGE SCALE GENOMIC DNA]</scope>
    <source>
        <strain evidence="1 2">NL-1719</strain>
    </source>
</reference>
<dbReference type="EMBL" id="ML208336">
    <property type="protein sequence ID" value="TFK69150.1"/>
    <property type="molecule type" value="Genomic_DNA"/>
</dbReference>
<dbReference type="Proteomes" id="UP000308600">
    <property type="component" value="Unassembled WGS sequence"/>
</dbReference>
<evidence type="ECO:0000313" key="1">
    <source>
        <dbReference type="EMBL" id="TFK69150.1"/>
    </source>
</evidence>